<evidence type="ECO:0000313" key="8">
    <source>
        <dbReference type="EMBL" id="GJD96431.1"/>
    </source>
</evidence>
<dbReference type="InterPro" id="IPR024079">
    <property type="entry name" value="MetalloPept_cat_dom_sf"/>
</dbReference>
<evidence type="ECO:0000256" key="1">
    <source>
        <dbReference type="ARBA" id="ARBA00001947"/>
    </source>
</evidence>
<keyword evidence="9" id="KW-1185">Reference proteome</keyword>
<evidence type="ECO:0000256" key="5">
    <source>
        <dbReference type="ARBA" id="ARBA00022833"/>
    </source>
</evidence>
<dbReference type="Gene3D" id="3.40.390.10">
    <property type="entry name" value="Collagenase (Catalytic Domain)"/>
    <property type="match status" value="1"/>
</dbReference>
<dbReference type="Proteomes" id="UP001055125">
    <property type="component" value="Unassembled WGS sequence"/>
</dbReference>
<evidence type="ECO:0000259" key="7">
    <source>
        <dbReference type="Pfam" id="PF04151"/>
    </source>
</evidence>
<organism evidence="8 9">
    <name type="scientific">Methylobacterium iners</name>
    <dbReference type="NCBI Taxonomy" id="418707"/>
    <lineage>
        <taxon>Bacteria</taxon>
        <taxon>Pseudomonadati</taxon>
        <taxon>Pseudomonadota</taxon>
        <taxon>Alphaproteobacteria</taxon>
        <taxon>Hyphomicrobiales</taxon>
        <taxon>Methylobacteriaceae</taxon>
        <taxon>Methylobacterium</taxon>
    </lineage>
</organism>
<keyword evidence="5" id="KW-0862">Zinc</keyword>
<dbReference type="InterPro" id="IPR001577">
    <property type="entry name" value="Peptidase_M8"/>
</dbReference>
<reference evidence="8" key="1">
    <citation type="journal article" date="2021" name="Front. Microbiol.">
        <title>Comprehensive Comparative Genomics and Phenotyping of Methylobacterium Species.</title>
        <authorList>
            <person name="Alessa O."/>
            <person name="Ogura Y."/>
            <person name="Fujitani Y."/>
            <person name="Takami H."/>
            <person name="Hayashi T."/>
            <person name="Sahin N."/>
            <person name="Tani A."/>
        </authorList>
    </citation>
    <scope>NUCLEOTIDE SEQUENCE</scope>
    <source>
        <strain evidence="8">DSM 19015</strain>
    </source>
</reference>
<comment type="caution">
    <text evidence="8">The sequence shown here is derived from an EMBL/GenBank/DDBJ whole genome shotgun (WGS) entry which is preliminary data.</text>
</comment>
<dbReference type="Gene3D" id="2.60.120.380">
    <property type="match status" value="2"/>
</dbReference>
<dbReference type="EMBL" id="BPQP01000061">
    <property type="protein sequence ID" value="GJD96431.1"/>
    <property type="molecule type" value="Genomic_DNA"/>
</dbReference>
<evidence type="ECO:0000256" key="2">
    <source>
        <dbReference type="ARBA" id="ARBA00022670"/>
    </source>
</evidence>
<evidence type="ECO:0000256" key="6">
    <source>
        <dbReference type="ARBA" id="ARBA00023049"/>
    </source>
</evidence>
<keyword evidence="6" id="KW-0482">Metalloprotease</keyword>
<dbReference type="SUPFAM" id="SSF55486">
    <property type="entry name" value="Metalloproteases ('zincins'), catalytic domain"/>
    <property type="match status" value="1"/>
</dbReference>
<dbReference type="SUPFAM" id="SSF89260">
    <property type="entry name" value="Collagen-binding domain"/>
    <property type="match status" value="1"/>
</dbReference>
<keyword evidence="4" id="KW-0378">Hydrolase</keyword>
<dbReference type="InterPro" id="IPR007280">
    <property type="entry name" value="Peptidase_C_arc/bac"/>
</dbReference>
<proteinExistence type="predicted"/>
<feature type="domain" description="Peptidase C-terminal archaeal/bacterial" evidence="7">
    <location>
        <begin position="117"/>
        <end position="187"/>
    </location>
</feature>
<keyword evidence="2" id="KW-0645">Protease</keyword>
<name>A0ABQ4S0E0_9HYPH</name>
<accession>A0ABQ4S0E0</accession>
<evidence type="ECO:0000313" key="9">
    <source>
        <dbReference type="Proteomes" id="UP001055125"/>
    </source>
</evidence>
<keyword evidence="3" id="KW-0479">Metal-binding</keyword>
<comment type="cofactor">
    <cofactor evidence="1">
        <name>Zn(2+)</name>
        <dbReference type="ChEBI" id="CHEBI:29105"/>
    </cofactor>
</comment>
<sequence>MTAGQTYTINLNAATSGGLADPVLRLLNGNGGQIAVNDDFGGGRNSQITYTATTTGTVYLEAKGYQSGTGNYTLSARSSAPPAPTDDFRDSLADTTAPLGTLNVGAAASGRIETGGDTDLFAISLVAGQSYTFGLTPGAGGRLADPALRLLNGAGTQLAANNDFGGTLNSQISFTASTSGTYYLEADGASATGTGTYSLSAANVTAPPPPTAGAFDIQIRYTGDAAYQSLFDQAAARWEEVITADLPNFTSSRFGTIDDLLIDASVTSIDGSGGTLGQAGPDELRPASAGGLPTHGIMQFDSADVAALAGNGSLLGVILHEMGHVLGLGTLWERAGLTAGTNQYDGAAALAEYRVLTGGNETFIPLENDGGPGTAGGHWEEDIFRSELMTGFASGGLEMSRMTIASLQDLGYGVNLAEADPYALPGRSNTLALVQDDPIWGVM</sequence>
<reference evidence="8" key="2">
    <citation type="submission" date="2021-08" db="EMBL/GenBank/DDBJ databases">
        <authorList>
            <person name="Tani A."/>
            <person name="Ola A."/>
            <person name="Ogura Y."/>
            <person name="Katsura K."/>
            <person name="Hayashi T."/>
        </authorList>
    </citation>
    <scope>NUCLEOTIDE SEQUENCE</scope>
    <source>
        <strain evidence="8">DSM 19015</strain>
    </source>
</reference>
<dbReference type="Gene3D" id="3.90.132.10">
    <property type="entry name" value="Leishmanolysin , domain 2"/>
    <property type="match status" value="1"/>
</dbReference>
<protein>
    <recommendedName>
        <fullName evidence="7">Peptidase C-terminal archaeal/bacterial domain-containing protein</fullName>
    </recommendedName>
</protein>
<dbReference type="Pfam" id="PF04151">
    <property type="entry name" value="PPC"/>
    <property type="match status" value="1"/>
</dbReference>
<dbReference type="Pfam" id="PF01457">
    <property type="entry name" value="Peptidase_M8"/>
    <property type="match status" value="1"/>
</dbReference>
<evidence type="ECO:0000256" key="3">
    <source>
        <dbReference type="ARBA" id="ARBA00022723"/>
    </source>
</evidence>
<evidence type="ECO:0000256" key="4">
    <source>
        <dbReference type="ARBA" id="ARBA00022801"/>
    </source>
</evidence>
<gene>
    <name evidence="8" type="ORF">OCOJLMKI_3652</name>
</gene>